<evidence type="ECO:0000256" key="2">
    <source>
        <dbReference type="SAM" id="MobiDB-lite"/>
    </source>
</evidence>
<dbReference type="PANTHER" id="PTHR42105:SF1">
    <property type="entry name" value="TRANSALDOLASE"/>
    <property type="match status" value="1"/>
</dbReference>
<dbReference type="Proteomes" id="UP001465668">
    <property type="component" value="Unassembled WGS sequence"/>
</dbReference>
<reference evidence="3 4" key="1">
    <citation type="submission" date="2024-02" db="EMBL/GenBank/DDBJ databases">
        <title>First draft genome assembly of two strains of Seiridium cardinale.</title>
        <authorList>
            <person name="Emiliani G."/>
            <person name="Scali E."/>
        </authorList>
    </citation>
    <scope>NUCLEOTIDE SEQUENCE [LARGE SCALE GENOMIC DNA]</scope>
    <source>
        <strain evidence="3 4">BM-138-000479</strain>
    </source>
</reference>
<comment type="caution">
    <text evidence="3">The sequence shown here is derived from an EMBL/GenBank/DDBJ whole genome shotgun (WGS) entry which is preliminary data.</text>
</comment>
<feature type="coiled-coil region" evidence="1">
    <location>
        <begin position="388"/>
        <end position="415"/>
    </location>
</feature>
<name>A0ABR2XJV1_9PEZI</name>
<keyword evidence="1" id="KW-0175">Coiled coil</keyword>
<feature type="region of interest" description="Disordered" evidence="2">
    <location>
        <begin position="460"/>
        <end position="583"/>
    </location>
</feature>
<evidence type="ECO:0000256" key="1">
    <source>
        <dbReference type="SAM" id="Coils"/>
    </source>
</evidence>
<dbReference type="PANTHER" id="PTHR42105">
    <property type="entry name" value="DIM2-ASSOCIATED PROTEIN 1"/>
    <property type="match status" value="1"/>
</dbReference>
<feature type="compositionally biased region" description="Basic and acidic residues" evidence="2">
    <location>
        <begin position="570"/>
        <end position="579"/>
    </location>
</feature>
<evidence type="ECO:0000313" key="3">
    <source>
        <dbReference type="EMBL" id="KAK9773945.1"/>
    </source>
</evidence>
<gene>
    <name evidence="3" type="ORF">SCAR479_09285</name>
</gene>
<organism evidence="3 4">
    <name type="scientific">Seiridium cardinale</name>
    <dbReference type="NCBI Taxonomy" id="138064"/>
    <lineage>
        <taxon>Eukaryota</taxon>
        <taxon>Fungi</taxon>
        <taxon>Dikarya</taxon>
        <taxon>Ascomycota</taxon>
        <taxon>Pezizomycotina</taxon>
        <taxon>Sordariomycetes</taxon>
        <taxon>Xylariomycetidae</taxon>
        <taxon>Amphisphaeriales</taxon>
        <taxon>Sporocadaceae</taxon>
        <taxon>Seiridium</taxon>
    </lineage>
</organism>
<feature type="compositionally biased region" description="Basic and acidic residues" evidence="2">
    <location>
        <begin position="478"/>
        <end position="493"/>
    </location>
</feature>
<dbReference type="EMBL" id="JARVKM010000045">
    <property type="protein sequence ID" value="KAK9773945.1"/>
    <property type="molecule type" value="Genomic_DNA"/>
</dbReference>
<proteinExistence type="predicted"/>
<keyword evidence="4" id="KW-1185">Reference proteome</keyword>
<sequence length="631" mass="71190">MDPLSITSAVVGLILQRVKVVVQVKDAFGKYNDAPETLNVLEEECQVVGAVLGHLYTFLSSHPGSRSVLSAEHHLHTVYMPAVKGSEALLLCIDTEFKTLMGRSDWKSKIATLWKDHAKTDLIQKLGRKRAMISSSDLNAHLKQNEKQMYPSRQDLVDLMPTYPRAHSSIVEALDSDSVECIPSDKDSLYTQTHFDFDSLLLKTNAYRAVRRRRPQRQATRSRKADVGTQAKEGDLIDLSSIVEIQATPVHRLSKDLECLTFGGEQLLTGLSMKDRKTSEDLVSFLDYPQQPALDTETLATLVRSAAEMRNAFDYIKRDIAESESGIVAYVDKKSSLSNHRSCTIPSPQFTFGSPEAQVPSQMSLKAGGQESLATRKNNMSRRMLKVLDDKDTDLQRIEDMLMQARLEAQSLEEAGEFNQSPARVRLQGRIFNQAQTKCAGHLTPSKRRRRKIDYIQVVETTKSSRKTSGSERSSYQIERHLDSAHHRRELASKAECPSAEDEDRDQFAVQPIPISSGADTFELRDVSNDTGGTNGADYIRRKKKTTAPEAAANLSPDSERYQPLCSPKFELRSGRNDDTSTGVHNRHIIRNTEFPVRRVHFDTSSPREISDRRWLTRARRDRMWVRSSPR</sequence>
<accession>A0ABR2XJV1</accession>
<protein>
    <submittedName>
        <fullName evidence="3">Fungal N-terminal domain-containing protein</fullName>
    </submittedName>
</protein>
<evidence type="ECO:0000313" key="4">
    <source>
        <dbReference type="Proteomes" id="UP001465668"/>
    </source>
</evidence>